<keyword evidence="3" id="KW-1185">Reference proteome</keyword>
<dbReference type="EMBL" id="LT629758">
    <property type="protein sequence ID" value="SDT80004.1"/>
    <property type="molecule type" value="Genomic_DNA"/>
</dbReference>
<proteinExistence type="predicted"/>
<organism evidence="2 3">
    <name type="scientific">Actinoplanes derwentensis</name>
    <dbReference type="NCBI Taxonomy" id="113562"/>
    <lineage>
        <taxon>Bacteria</taxon>
        <taxon>Bacillati</taxon>
        <taxon>Actinomycetota</taxon>
        <taxon>Actinomycetes</taxon>
        <taxon>Micromonosporales</taxon>
        <taxon>Micromonosporaceae</taxon>
        <taxon>Actinoplanes</taxon>
    </lineage>
</organism>
<gene>
    <name evidence="2" type="ORF">SAMN04489716_9021</name>
</gene>
<protein>
    <recommendedName>
        <fullName evidence="4">Multidrug efflux pump subunit AcrA (Membrane-fusion protein)</fullName>
    </recommendedName>
</protein>
<evidence type="ECO:0000313" key="3">
    <source>
        <dbReference type="Proteomes" id="UP000198688"/>
    </source>
</evidence>
<dbReference type="STRING" id="113562.SAMN04489716_9021"/>
<dbReference type="Gene3D" id="2.40.420.20">
    <property type="match status" value="1"/>
</dbReference>
<evidence type="ECO:0008006" key="4">
    <source>
        <dbReference type="Google" id="ProtNLM"/>
    </source>
</evidence>
<sequence length="320" mass="32796">MTALAAAVVLSGCSSESEPAQTPGLEARGTVLTTVKPARKDLTNQISLTGKVTINPVFGLVAPAAGEIRYVDRKPSSNPVDRRTWVATVWKDGAPRRVEIPIGSVMAGRLMEDRAPVSKGMPVVSAKHIGYGIVADIDSAQAYRISGSVESIKAQIKNGPGPFECEPVGTIAALPAGILPEPEPTGTTKPEANPSGKPVAPVEEPGAASGGEGSEPTGLRLVCVAPAKTRLINGSDVTLDVITGRAKNALVLPVEAVAGLSGKGKVDLVIGDDRQRKTIDVELGISDGKVVQIKKGLVGNETIAVPGPNLPTPAPAEVTG</sequence>
<evidence type="ECO:0000256" key="1">
    <source>
        <dbReference type="SAM" id="MobiDB-lite"/>
    </source>
</evidence>
<dbReference type="Proteomes" id="UP000198688">
    <property type="component" value="Chromosome I"/>
</dbReference>
<name>A0A1H2DBQ6_9ACTN</name>
<feature type="region of interest" description="Disordered" evidence="1">
    <location>
        <begin position="179"/>
        <end position="215"/>
    </location>
</feature>
<evidence type="ECO:0000313" key="2">
    <source>
        <dbReference type="EMBL" id="SDT80004.1"/>
    </source>
</evidence>
<dbReference type="AlphaFoldDB" id="A0A1H2DBQ6"/>
<reference evidence="2 3" key="1">
    <citation type="submission" date="2016-10" db="EMBL/GenBank/DDBJ databases">
        <authorList>
            <person name="de Groot N.N."/>
        </authorList>
    </citation>
    <scope>NUCLEOTIDE SEQUENCE [LARGE SCALE GENOMIC DNA]</scope>
    <source>
        <strain evidence="2 3">DSM 43941</strain>
    </source>
</reference>
<accession>A0A1H2DBQ6</accession>